<protein>
    <submittedName>
        <fullName evidence="9">ABC transporter permease</fullName>
    </submittedName>
</protein>
<evidence type="ECO:0000256" key="5">
    <source>
        <dbReference type="ARBA" id="ARBA00022989"/>
    </source>
</evidence>
<proteinExistence type="inferred from homology"/>
<evidence type="ECO:0000256" key="2">
    <source>
        <dbReference type="ARBA" id="ARBA00022448"/>
    </source>
</evidence>
<organism evidence="9 10">
    <name type="scientific">Yinghuangia soli</name>
    <dbReference type="NCBI Taxonomy" id="2908204"/>
    <lineage>
        <taxon>Bacteria</taxon>
        <taxon>Bacillati</taxon>
        <taxon>Actinomycetota</taxon>
        <taxon>Actinomycetes</taxon>
        <taxon>Kitasatosporales</taxon>
        <taxon>Streptomycetaceae</taxon>
        <taxon>Yinghuangia</taxon>
    </lineage>
</organism>
<feature type="transmembrane region" description="Helical" evidence="7">
    <location>
        <begin position="240"/>
        <end position="263"/>
    </location>
</feature>
<feature type="transmembrane region" description="Helical" evidence="7">
    <location>
        <begin position="101"/>
        <end position="122"/>
    </location>
</feature>
<dbReference type="InterPro" id="IPR045621">
    <property type="entry name" value="BPD_transp_1_N"/>
</dbReference>
<dbReference type="InterPro" id="IPR035906">
    <property type="entry name" value="MetI-like_sf"/>
</dbReference>
<dbReference type="PROSITE" id="PS50928">
    <property type="entry name" value="ABC_TM1"/>
    <property type="match status" value="1"/>
</dbReference>
<evidence type="ECO:0000259" key="8">
    <source>
        <dbReference type="PROSITE" id="PS50928"/>
    </source>
</evidence>
<dbReference type="Pfam" id="PF00528">
    <property type="entry name" value="BPD_transp_1"/>
    <property type="match status" value="1"/>
</dbReference>
<name>A0AA41PWU6_9ACTN</name>
<sequence length="317" mass="33136">MTVFVVRRLVLLVVSLFAASVLTFALLRLLPGDAAAAIGGITADEAQLRAVRHELGLDRPLVQQYATWLADVLSGDLGRSQLNGTSVTAELGEKARVTGPLVLGSLALALAGAVPLGVLAALRHRSRVGTGISAASQIGIALPTLWVGLLLVTVFAVQNRRLPAQGFPVEGWAEPGQALRSLVLPWITLALSEGAVLLRFVRSATLDVLGQDFLRTARANGRTRAGALWRHGLRNASGPVVSVLGIQVAALLVGAVVVEKLFALPGAGSMLVADVGNRDLVKVQGEVLVVVAIVLAVGFAVDVGQRLIDPRLRETGR</sequence>
<evidence type="ECO:0000313" key="10">
    <source>
        <dbReference type="Proteomes" id="UP001165378"/>
    </source>
</evidence>
<evidence type="ECO:0000256" key="1">
    <source>
        <dbReference type="ARBA" id="ARBA00004651"/>
    </source>
</evidence>
<dbReference type="Proteomes" id="UP001165378">
    <property type="component" value="Unassembled WGS sequence"/>
</dbReference>
<dbReference type="AlphaFoldDB" id="A0AA41PWU6"/>
<gene>
    <name evidence="9" type="ORF">LZ495_08745</name>
</gene>
<keyword evidence="2 7" id="KW-0813">Transport</keyword>
<feature type="transmembrane region" description="Helical" evidence="7">
    <location>
        <begin position="178"/>
        <end position="201"/>
    </location>
</feature>
<dbReference type="EMBL" id="JAKFHA010000003">
    <property type="protein sequence ID" value="MCF2527299.1"/>
    <property type="molecule type" value="Genomic_DNA"/>
</dbReference>
<feature type="transmembrane region" description="Helical" evidence="7">
    <location>
        <begin position="134"/>
        <end position="158"/>
    </location>
</feature>
<dbReference type="Pfam" id="PF19300">
    <property type="entry name" value="BPD_transp_1_N"/>
    <property type="match status" value="1"/>
</dbReference>
<evidence type="ECO:0000256" key="4">
    <source>
        <dbReference type="ARBA" id="ARBA00022692"/>
    </source>
</evidence>
<keyword evidence="6 7" id="KW-0472">Membrane</keyword>
<keyword evidence="10" id="KW-1185">Reference proteome</keyword>
<dbReference type="InterPro" id="IPR000515">
    <property type="entry name" value="MetI-like"/>
</dbReference>
<dbReference type="RefSeq" id="WP_235051437.1">
    <property type="nucleotide sequence ID" value="NZ_JAKFHA010000003.1"/>
</dbReference>
<dbReference type="SUPFAM" id="SSF161098">
    <property type="entry name" value="MetI-like"/>
    <property type="match status" value="1"/>
</dbReference>
<feature type="transmembrane region" description="Helical" evidence="7">
    <location>
        <begin position="283"/>
        <end position="303"/>
    </location>
</feature>
<dbReference type="GO" id="GO:0055085">
    <property type="term" value="P:transmembrane transport"/>
    <property type="evidence" value="ECO:0007669"/>
    <property type="project" value="InterPro"/>
</dbReference>
<dbReference type="PANTHER" id="PTHR43163:SF6">
    <property type="entry name" value="DIPEPTIDE TRANSPORT SYSTEM PERMEASE PROTEIN DPPB-RELATED"/>
    <property type="match status" value="1"/>
</dbReference>
<feature type="domain" description="ABC transmembrane type-1" evidence="8">
    <location>
        <begin position="95"/>
        <end position="299"/>
    </location>
</feature>
<dbReference type="GO" id="GO:0005886">
    <property type="term" value="C:plasma membrane"/>
    <property type="evidence" value="ECO:0007669"/>
    <property type="project" value="UniProtKB-SubCell"/>
</dbReference>
<keyword evidence="4 7" id="KW-0812">Transmembrane</keyword>
<dbReference type="Gene3D" id="1.10.3720.10">
    <property type="entry name" value="MetI-like"/>
    <property type="match status" value="1"/>
</dbReference>
<evidence type="ECO:0000256" key="7">
    <source>
        <dbReference type="RuleBase" id="RU363032"/>
    </source>
</evidence>
<accession>A0AA41PWU6</accession>
<comment type="caution">
    <text evidence="9">The sequence shown here is derived from an EMBL/GenBank/DDBJ whole genome shotgun (WGS) entry which is preliminary data.</text>
</comment>
<reference evidence="9" key="1">
    <citation type="submission" date="2022-01" db="EMBL/GenBank/DDBJ databases">
        <title>Genome-Based Taxonomic Classification of the Phylum Actinobacteria.</title>
        <authorList>
            <person name="Gao Y."/>
        </authorList>
    </citation>
    <scope>NUCLEOTIDE SEQUENCE</scope>
    <source>
        <strain evidence="9">KLBMP 8922</strain>
    </source>
</reference>
<keyword evidence="5 7" id="KW-1133">Transmembrane helix</keyword>
<dbReference type="PANTHER" id="PTHR43163">
    <property type="entry name" value="DIPEPTIDE TRANSPORT SYSTEM PERMEASE PROTEIN DPPB-RELATED"/>
    <property type="match status" value="1"/>
</dbReference>
<comment type="subcellular location">
    <subcellularLocation>
        <location evidence="1 7">Cell membrane</location>
        <topology evidence="1 7">Multi-pass membrane protein</topology>
    </subcellularLocation>
</comment>
<evidence type="ECO:0000256" key="3">
    <source>
        <dbReference type="ARBA" id="ARBA00022475"/>
    </source>
</evidence>
<evidence type="ECO:0000313" key="9">
    <source>
        <dbReference type="EMBL" id="MCF2527299.1"/>
    </source>
</evidence>
<dbReference type="CDD" id="cd06261">
    <property type="entry name" value="TM_PBP2"/>
    <property type="match status" value="1"/>
</dbReference>
<keyword evidence="3" id="KW-1003">Cell membrane</keyword>
<comment type="similarity">
    <text evidence="7">Belongs to the binding-protein-dependent transport system permease family.</text>
</comment>
<evidence type="ECO:0000256" key="6">
    <source>
        <dbReference type="ARBA" id="ARBA00023136"/>
    </source>
</evidence>